<dbReference type="Proteomes" id="UP000663870">
    <property type="component" value="Unassembled WGS sequence"/>
</dbReference>
<keyword evidence="4" id="KW-1185">Reference proteome</keyword>
<dbReference type="SUPFAM" id="SSF49899">
    <property type="entry name" value="Concanavalin A-like lectins/glucanases"/>
    <property type="match status" value="2"/>
</dbReference>
<evidence type="ECO:0000313" key="3">
    <source>
        <dbReference type="EMBL" id="CAF1230167.1"/>
    </source>
</evidence>
<keyword evidence="1" id="KW-0812">Transmembrane</keyword>
<evidence type="ECO:0000256" key="1">
    <source>
        <dbReference type="SAM" id="Phobius"/>
    </source>
</evidence>
<name>A0A814YIZ5_9BILA</name>
<dbReference type="AlphaFoldDB" id="A0A814YIZ5"/>
<dbReference type="PANTHER" id="PTHR47635:SF2">
    <property type="entry name" value="LAMG-LIKE JELLYROLL FOLD DOMAIN-CONTAINING PROTEIN"/>
    <property type="match status" value="1"/>
</dbReference>
<dbReference type="Pfam" id="PF13385">
    <property type="entry name" value="Laminin_G_3"/>
    <property type="match status" value="2"/>
</dbReference>
<keyword evidence="1" id="KW-1133">Transmembrane helix</keyword>
<keyword evidence="1" id="KW-0472">Membrane</keyword>
<comment type="caution">
    <text evidence="3">The sequence shown here is derived from an EMBL/GenBank/DDBJ whole genome shotgun (WGS) entry which is preliminary data.</text>
</comment>
<proteinExistence type="predicted"/>
<dbReference type="Proteomes" id="UP000663854">
    <property type="component" value="Unassembled WGS sequence"/>
</dbReference>
<gene>
    <name evidence="3" type="ORF">JXQ802_LOCUS25902</name>
    <name evidence="2" type="ORF">PYM288_LOCUS17587</name>
</gene>
<dbReference type="PANTHER" id="PTHR47635">
    <property type="entry name" value="CUB DOMAIN-CONTAINING PROTEIN"/>
    <property type="match status" value="1"/>
</dbReference>
<dbReference type="EMBL" id="CAJNOH010000501">
    <property type="protein sequence ID" value="CAF1059823.1"/>
    <property type="molecule type" value="Genomic_DNA"/>
</dbReference>
<dbReference type="Gene3D" id="2.60.120.200">
    <property type="match status" value="2"/>
</dbReference>
<accession>A0A814YIZ5</accession>
<organism evidence="3 4">
    <name type="scientific">Rotaria sordida</name>
    <dbReference type="NCBI Taxonomy" id="392033"/>
    <lineage>
        <taxon>Eukaryota</taxon>
        <taxon>Metazoa</taxon>
        <taxon>Spiralia</taxon>
        <taxon>Gnathifera</taxon>
        <taxon>Rotifera</taxon>
        <taxon>Eurotatoria</taxon>
        <taxon>Bdelloidea</taxon>
        <taxon>Philodinida</taxon>
        <taxon>Philodinidae</taxon>
        <taxon>Rotaria</taxon>
    </lineage>
</organism>
<feature type="transmembrane region" description="Helical" evidence="1">
    <location>
        <begin position="66"/>
        <end position="85"/>
    </location>
</feature>
<sequence length="497" mass="52945">MPTSTQAVATFLPRQYAPLQESTSSVSSQTTVKDITVNLDNVSEIPSNTSNTNNVGISKNGIWKKALIGLLITVAAGAVAVPLALKFATTTPSTSTTSTTATTATTTIVPGSIAFWSLDNNGLDLYNNYNGNPVGSPTYTTSFLGYGAAINLVRSSSQYISITSRQLLMNSSSFTIEAWIYPISFTGLDYGIFGQCQATTTNLCLHFMARNNQLYCAFYFNDIQGVTTLTMNVWTHVACVYNAATLTQQVWLNGVLDGSRTGSSLYQGSSGATTIGATFNPGSAAGFNGYMDQVSYIARAKNDTEILNDATLYVYYSFDSGSLIDGGPNGINGTASGTITIITGRVNQAIQFSSGAYVSYTYAPFYFLGINNNPFRSWCVHVLVMSSTGNINAQLWNGGTVGASGPILPLNSWTHIGYTYSSTNGIRLYINGAQVATTGAISFAASGSPMYIIFGNDDGRTSYCTPNYGGSFNGALDEFYLYRRELTASQVLALANP</sequence>
<reference evidence="3" key="1">
    <citation type="submission" date="2021-02" db="EMBL/GenBank/DDBJ databases">
        <authorList>
            <person name="Nowell W R."/>
        </authorList>
    </citation>
    <scope>NUCLEOTIDE SEQUENCE</scope>
</reference>
<evidence type="ECO:0000313" key="4">
    <source>
        <dbReference type="Proteomes" id="UP000663870"/>
    </source>
</evidence>
<protein>
    <submittedName>
        <fullName evidence="3">Uncharacterized protein</fullName>
    </submittedName>
</protein>
<dbReference type="EMBL" id="CAJNOL010000890">
    <property type="protein sequence ID" value="CAF1230167.1"/>
    <property type="molecule type" value="Genomic_DNA"/>
</dbReference>
<dbReference type="InterPro" id="IPR013320">
    <property type="entry name" value="ConA-like_dom_sf"/>
</dbReference>
<evidence type="ECO:0000313" key="2">
    <source>
        <dbReference type="EMBL" id="CAF1059823.1"/>
    </source>
</evidence>